<evidence type="ECO:0000256" key="1">
    <source>
        <dbReference type="SAM" id="MobiDB-lite"/>
    </source>
</evidence>
<dbReference type="InterPro" id="IPR002616">
    <property type="entry name" value="tRNA_ribo_trans-like"/>
</dbReference>
<dbReference type="PANTHER" id="PTHR46064">
    <property type="entry name" value="QUEUINE TRNA-RIBOSYLTRANSFERASE ACCESSORY SUBUNIT 2"/>
    <property type="match status" value="1"/>
</dbReference>
<proteinExistence type="predicted"/>
<feature type="compositionally biased region" description="Basic and acidic residues" evidence="1">
    <location>
        <begin position="436"/>
        <end position="452"/>
    </location>
</feature>
<dbReference type="Proteomes" id="UP001321749">
    <property type="component" value="Unassembled WGS sequence"/>
</dbReference>
<name>A0AAV9HSZ9_9PEZI</name>
<feature type="domain" description="tRNA-guanine(15) transglycosylase-like" evidence="2">
    <location>
        <begin position="36"/>
        <end position="308"/>
    </location>
</feature>
<dbReference type="Gene3D" id="3.20.20.105">
    <property type="entry name" value="Queuine tRNA-ribosyltransferase-like"/>
    <property type="match status" value="1"/>
</dbReference>
<reference evidence="3" key="1">
    <citation type="journal article" date="2023" name="Mol. Phylogenet. Evol.">
        <title>Genome-scale phylogeny and comparative genomics of the fungal order Sordariales.</title>
        <authorList>
            <person name="Hensen N."/>
            <person name="Bonometti L."/>
            <person name="Westerberg I."/>
            <person name="Brannstrom I.O."/>
            <person name="Guillou S."/>
            <person name="Cros-Aarteil S."/>
            <person name="Calhoun S."/>
            <person name="Haridas S."/>
            <person name="Kuo A."/>
            <person name="Mondo S."/>
            <person name="Pangilinan J."/>
            <person name="Riley R."/>
            <person name="LaButti K."/>
            <person name="Andreopoulos B."/>
            <person name="Lipzen A."/>
            <person name="Chen C."/>
            <person name="Yan M."/>
            <person name="Daum C."/>
            <person name="Ng V."/>
            <person name="Clum A."/>
            <person name="Steindorff A."/>
            <person name="Ohm R.A."/>
            <person name="Martin F."/>
            <person name="Silar P."/>
            <person name="Natvig D.O."/>
            <person name="Lalanne C."/>
            <person name="Gautier V."/>
            <person name="Ament-Velasquez S.L."/>
            <person name="Kruys A."/>
            <person name="Hutchinson M.I."/>
            <person name="Powell A.J."/>
            <person name="Barry K."/>
            <person name="Miller A.N."/>
            <person name="Grigoriev I.V."/>
            <person name="Debuchy R."/>
            <person name="Gladieux P."/>
            <person name="Hiltunen Thoren M."/>
            <person name="Johannesson H."/>
        </authorList>
    </citation>
    <scope>NUCLEOTIDE SEQUENCE</scope>
    <source>
        <strain evidence="3">PSN324</strain>
    </source>
</reference>
<dbReference type="InterPro" id="IPR036511">
    <property type="entry name" value="TGT-like_sf"/>
</dbReference>
<feature type="region of interest" description="Disordered" evidence="1">
    <location>
        <begin position="396"/>
        <end position="452"/>
    </location>
</feature>
<keyword evidence="4" id="KW-1185">Reference proteome</keyword>
<accession>A0AAV9HSZ9</accession>
<protein>
    <submittedName>
        <fullName evidence="3">Queuine tRNA-ribosyltransferase-like protein</fullName>
    </submittedName>
</protein>
<gene>
    <name evidence="3" type="ORF">QBC42DRAFT_200310</name>
</gene>
<comment type="caution">
    <text evidence="3">The sequence shown here is derived from an EMBL/GenBank/DDBJ whole genome shotgun (WGS) entry which is preliminary data.</text>
</comment>
<organism evidence="3 4">
    <name type="scientific">Cladorrhinum samala</name>
    <dbReference type="NCBI Taxonomy" id="585594"/>
    <lineage>
        <taxon>Eukaryota</taxon>
        <taxon>Fungi</taxon>
        <taxon>Dikarya</taxon>
        <taxon>Ascomycota</taxon>
        <taxon>Pezizomycotina</taxon>
        <taxon>Sordariomycetes</taxon>
        <taxon>Sordariomycetidae</taxon>
        <taxon>Sordariales</taxon>
        <taxon>Podosporaceae</taxon>
        <taxon>Cladorrhinum</taxon>
    </lineage>
</organism>
<dbReference type="PANTHER" id="PTHR46064:SF1">
    <property type="entry name" value="QUEUINE TRNA-RIBOSYLTRANSFERASE ACCESSORY SUBUNIT 2"/>
    <property type="match status" value="1"/>
</dbReference>
<dbReference type="SUPFAM" id="SSF51713">
    <property type="entry name" value="tRNA-guanine transglycosylase"/>
    <property type="match status" value="1"/>
</dbReference>
<dbReference type="EMBL" id="MU864966">
    <property type="protein sequence ID" value="KAK4462901.1"/>
    <property type="molecule type" value="Genomic_DNA"/>
</dbReference>
<evidence type="ECO:0000313" key="4">
    <source>
        <dbReference type="Proteomes" id="UP001321749"/>
    </source>
</evidence>
<reference evidence="3" key="2">
    <citation type="submission" date="2023-06" db="EMBL/GenBank/DDBJ databases">
        <authorList>
            <consortium name="Lawrence Berkeley National Laboratory"/>
            <person name="Mondo S.J."/>
            <person name="Hensen N."/>
            <person name="Bonometti L."/>
            <person name="Westerberg I."/>
            <person name="Brannstrom I.O."/>
            <person name="Guillou S."/>
            <person name="Cros-Aarteil S."/>
            <person name="Calhoun S."/>
            <person name="Haridas S."/>
            <person name="Kuo A."/>
            <person name="Pangilinan J."/>
            <person name="Riley R."/>
            <person name="Labutti K."/>
            <person name="Andreopoulos B."/>
            <person name="Lipzen A."/>
            <person name="Chen C."/>
            <person name="Yanf M."/>
            <person name="Daum C."/>
            <person name="Ng V."/>
            <person name="Clum A."/>
            <person name="Steindorff A."/>
            <person name="Ohm R."/>
            <person name="Martin F."/>
            <person name="Silar P."/>
            <person name="Natvig D."/>
            <person name="Lalanne C."/>
            <person name="Gautier V."/>
            <person name="Ament-Velasquez S.L."/>
            <person name="Kruys A."/>
            <person name="Hutchinson M.I."/>
            <person name="Powell A.J."/>
            <person name="Barry K."/>
            <person name="Miller A.N."/>
            <person name="Grigoriev I.V."/>
            <person name="Debuchy R."/>
            <person name="Gladieux P."/>
            <person name="Thoren M.H."/>
            <person name="Johannesson H."/>
        </authorList>
    </citation>
    <scope>NUCLEOTIDE SEQUENCE</scope>
    <source>
        <strain evidence="3">PSN324</strain>
    </source>
</reference>
<evidence type="ECO:0000259" key="2">
    <source>
        <dbReference type="Pfam" id="PF01702"/>
    </source>
</evidence>
<sequence>MTIDIPSQDPESSTPTAMRFEVLKNLAKDAATTASSRLGHLSLPGRRPLETPNYIGVTSRGCLPHLTPDNVTKHLQTSAAYMSLEDFIEKPQQNSARPPPIFAAPTSSKLPTPLHAFTAMPSSIATILGARRIPAVASPMGNTNKSISVFTNTGFQPLTTTDYLSAVSTLKPDISIPLADLTNSNITPNSKRALRMAERTDEWIVDWFSSPDSSATATFAPVLPVSYSMQWEYLSRLSEDYVPTSQLSGLALYDPALLPDLPAPLLSLPRLSLSAPATPHQVLQHISLGIDIFTLPFINTISDAGIALDFSFPASPNPSSSAEGILPLGTDLSSPEEMLGWTLLQIHNHSIVSQFFAGIRRVLGGEAGEEEFEKARNGFLRAYEADFPAGHAERPRARGYQYKSVGGGEPKKNKPAWGKLGPEGSEEGVETPVVPEGKEVEEKGFAENVPKE</sequence>
<dbReference type="GO" id="GO:0006400">
    <property type="term" value="P:tRNA modification"/>
    <property type="evidence" value="ECO:0007669"/>
    <property type="project" value="InterPro"/>
</dbReference>
<dbReference type="AlphaFoldDB" id="A0AAV9HSZ9"/>
<evidence type="ECO:0000313" key="3">
    <source>
        <dbReference type="EMBL" id="KAK4462901.1"/>
    </source>
</evidence>
<dbReference type="Pfam" id="PF01702">
    <property type="entry name" value="TGT"/>
    <property type="match status" value="1"/>
</dbReference>
<dbReference type="InterPro" id="IPR050852">
    <property type="entry name" value="Queuine_tRNA-ribosyltrfase"/>
</dbReference>